<proteinExistence type="predicted"/>
<name>A0A5R9Q0X1_9GAMM</name>
<keyword evidence="1" id="KW-0175">Coiled coil</keyword>
<dbReference type="SUPFAM" id="SSF51230">
    <property type="entry name" value="Single hybrid motif"/>
    <property type="match status" value="1"/>
</dbReference>
<protein>
    <submittedName>
        <fullName evidence="3">HlyD family secretion protein</fullName>
    </submittedName>
</protein>
<accession>A0A5R9Q0X1</accession>
<comment type="caution">
    <text evidence="3">The sequence shown here is derived from an EMBL/GenBank/DDBJ whole genome shotgun (WGS) entry which is preliminary data.</text>
</comment>
<dbReference type="InterPro" id="IPR011053">
    <property type="entry name" value="Single_hybrid_motif"/>
</dbReference>
<dbReference type="AlphaFoldDB" id="A0A5R9Q0X1"/>
<reference evidence="3 4" key="1">
    <citation type="submission" date="2018-01" db="EMBL/GenBank/DDBJ databases">
        <title>Co-occurrence of chitin degradation, pigmentation and bioactivity in marine Pseudoalteromonas.</title>
        <authorList>
            <person name="Paulsen S."/>
            <person name="Gram L."/>
            <person name="Machado H."/>
        </authorList>
    </citation>
    <scope>NUCLEOTIDE SEQUENCE [LARGE SCALE GENOMIC DNA]</scope>
    <source>
        <strain evidence="3 4">S3663</strain>
    </source>
</reference>
<feature type="transmembrane region" description="Helical" evidence="2">
    <location>
        <begin position="36"/>
        <end position="55"/>
    </location>
</feature>
<dbReference type="InterPro" id="IPR050739">
    <property type="entry name" value="MFP"/>
</dbReference>
<dbReference type="EMBL" id="PPSW01000017">
    <property type="protein sequence ID" value="TLX46771.1"/>
    <property type="molecule type" value="Genomic_DNA"/>
</dbReference>
<evidence type="ECO:0000256" key="2">
    <source>
        <dbReference type="SAM" id="Phobius"/>
    </source>
</evidence>
<dbReference type="PANTHER" id="PTHR30386:SF28">
    <property type="entry name" value="EXPORTED PROTEIN"/>
    <property type="match status" value="1"/>
</dbReference>
<evidence type="ECO:0000313" key="3">
    <source>
        <dbReference type="EMBL" id="TLX46771.1"/>
    </source>
</evidence>
<evidence type="ECO:0000313" key="4">
    <source>
        <dbReference type="Proteomes" id="UP000309186"/>
    </source>
</evidence>
<dbReference type="Gene3D" id="2.40.50.100">
    <property type="match status" value="2"/>
</dbReference>
<keyword evidence="2" id="KW-0472">Membrane</keyword>
<dbReference type="Proteomes" id="UP000309186">
    <property type="component" value="Unassembled WGS sequence"/>
</dbReference>
<keyword evidence="2" id="KW-0812">Transmembrane</keyword>
<dbReference type="Gene3D" id="1.10.287.470">
    <property type="entry name" value="Helix hairpin bin"/>
    <property type="match status" value="1"/>
</dbReference>
<dbReference type="OrthoDB" id="3084at2"/>
<evidence type="ECO:0000256" key="1">
    <source>
        <dbReference type="SAM" id="Coils"/>
    </source>
</evidence>
<keyword evidence="2" id="KW-1133">Transmembrane helix</keyword>
<organism evidence="3 4">
    <name type="scientific">Pseudoalteromonas phenolica</name>
    <dbReference type="NCBI Taxonomy" id="161398"/>
    <lineage>
        <taxon>Bacteria</taxon>
        <taxon>Pseudomonadati</taxon>
        <taxon>Pseudomonadota</taxon>
        <taxon>Gammaproteobacteria</taxon>
        <taxon>Alteromonadales</taxon>
        <taxon>Pseudoalteromonadaceae</taxon>
        <taxon>Pseudoalteromonas</taxon>
    </lineage>
</organism>
<feature type="coiled-coil region" evidence="1">
    <location>
        <begin position="104"/>
        <end position="153"/>
    </location>
</feature>
<sequence>MKIRFNGSTKSENPQVEKGLNVAYAGSKRAAYQFRWYLLVLLVTSPIGLVLWLFLFPKVSIVAPGIVTSEPLTIRAPYDGVIKSVHVSKAMNVEQAQDLLVLSNTELEAQYNEINRQMMMLYTQHMPQSQIILSQLEQRKKVAKQGVQRQKELLEKYERFKQKGVIPAADLASAVNAYNAAQMAYEQTKVDISREKERQELERRFGLKGQRYNDLSYEFSRLAALKQSLFIKTDNAGRIEDVLVQTGDRVTAGQPLLLIDTQKESKVVAYLDPKHLEYSNIGQEAQIRFPDGTKLNARISEPTELTSRLPSFLMGPFEGEKTALKITLSLPIPNHFQVEGLPIDVRFKHQKVEQAFALFEENDLL</sequence>
<gene>
    <name evidence="3" type="ORF">C1E24_12255</name>
</gene>
<dbReference type="PANTHER" id="PTHR30386">
    <property type="entry name" value="MEMBRANE FUSION SUBUNIT OF EMRAB-TOLC MULTIDRUG EFFLUX PUMP"/>
    <property type="match status" value="1"/>
</dbReference>
<dbReference type="RefSeq" id="WP_138481829.1">
    <property type="nucleotide sequence ID" value="NZ_PPSW01000017.1"/>
</dbReference>